<proteinExistence type="predicted"/>
<dbReference type="OrthoDB" id="9815657at2"/>
<dbReference type="Gene3D" id="2.30.40.10">
    <property type="entry name" value="Urease, subunit C, domain 1"/>
    <property type="match status" value="1"/>
</dbReference>
<dbReference type="GO" id="GO:0016810">
    <property type="term" value="F:hydrolase activity, acting on carbon-nitrogen (but not peptide) bonds"/>
    <property type="evidence" value="ECO:0007669"/>
    <property type="project" value="InterPro"/>
</dbReference>
<feature type="domain" description="Amidohydrolase-related" evidence="2">
    <location>
        <begin position="78"/>
        <end position="425"/>
    </location>
</feature>
<reference evidence="3 4" key="1">
    <citation type="submission" date="2016-02" db="EMBL/GenBank/DDBJ databases">
        <title>Ulvibacter sp. LPB0005, isolated from Thais luteostoma.</title>
        <authorList>
            <person name="Shin S.-K."/>
            <person name="Yi H."/>
        </authorList>
    </citation>
    <scope>NUCLEOTIDE SEQUENCE [LARGE SCALE GENOMIC DNA]</scope>
    <source>
        <strain evidence="3 4">LPB0005</strain>
    </source>
</reference>
<evidence type="ECO:0000256" key="1">
    <source>
        <dbReference type="SAM" id="SignalP"/>
    </source>
</evidence>
<dbReference type="Gene3D" id="1.20.58.520">
    <property type="entry name" value="Amidohydrolase"/>
    <property type="match status" value="1"/>
</dbReference>
<dbReference type="InterPro" id="IPR006680">
    <property type="entry name" value="Amidohydro-rel"/>
</dbReference>
<evidence type="ECO:0000259" key="2">
    <source>
        <dbReference type="Pfam" id="PF01979"/>
    </source>
</evidence>
<dbReference type="AlphaFoldDB" id="A0A167HH36"/>
<name>A0A167HH36_9FLAO</name>
<gene>
    <name evidence="3" type="ORF">ULVI_08390</name>
</gene>
<dbReference type="SUPFAM" id="SSF51338">
    <property type="entry name" value="Composite domain of metallo-dependent hydrolases"/>
    <property type="match status" value="1"/>
</dbReference>
<accession>A0A167HH36</accession>
<dbReference type="RefSeq" id="WP_068591746.1">
    <property type="nucleotide sequence ID" value="NZ_LRXL01000037.1"/>
</dbReference>
<comment type="caution">
    <text evidence="3">The sequence shown here is derived from an EMBL/GenBank/DDBJ whole genome shotgun (WGS) entry which is preliminary data.</text>
</comment>
<evidence type="ECO:0000313" key="3">
    <source>
        <dbReference type="EMBL" id="OAB78597.1"/>
    </source>
</evidence>
<dbReference type="Proteomes" id="UP000077013">
    <property type="component" value="Unassembled WGS sequence"/>
</dbReference>
<dbReference type="InterPro" id="IPR011059">
    <property type="entry name" value="Metal-dep_hydrolase_composite"/>
</dbReference>
<dbReference type="InterPro" id="IPR032466">
    <property type="entry name" value="Metal_Hydrolase"/>
</dbReference>
<sequence length="431" mass="47964">MKKKVFFILLILVTLKSSAQFNFTDYALHHLNIVDVKTKNIFRNYTIIIHEGYIKEIVPTNEYIQNDSIQSILLKNKYVVPGLIDAHVHFATNPSLERRDNAEMVLKQMLLSGITSVRDMAGDARALSGLSRNALVGDIEAPTIYYAALMAGTDFFSDPRTIATAQGGVSGQMSYMKAIDDDSNIPLEIAEAKGSGASGIKLYAKLSEDQIIAISKEAKQQSIPVWAHASLYPVKPSSIIPAGILSISHVNMLLDEFTNTNTDLIPLWEKHQNSENDNAFWDQQFDQLDFKPLYNLMIQNNVILDATISVLENYKDKPKNRWKYELGIRIVKNANKYGVRIAAGSDTDQKTFVQHEMDLMVNLCDFTPLEAIIAATENSASAIGASHSEGSIEVGKRANLLIVNENPTQDINNINDVFLVVNKGKLYNPIK</sequence>
<dbReference type="InterPro" id="IPR051781">
    <property type="entry name" value="Metallo-dep_Hydrolase"/>
</dbReference>
<organism evidence="3 4">
    <name type="scientific">Cochleicola gelatinilyticus</name>
    <dbReference type="NCBI Taxonomy" id="1763537"/>
    <lineage>
        <taxon>Bacteria</taxon>
        <taxon>Pseudomonadati</taxon>
        <taxon>Bacteroidota</taxon>
        <taxon>Flavobacteriia</taxon>
        <taxon>Flavobacteriales</taxon>
        <taxon>Flavobacteriaceae</taxon>
        <taxon>Cochleicola</taxon>
    </lineage>
</organism>
<keyword evidence="1" id="KW-0732">Signal</keyword>
<dbReference type="Pfam" id="PF01979">
    <property type="entry name" value="Amidohydro_1"/>
    <property type="match status" value="1"/>
</dbReference>
<dbReference type="Gene3D" id="3.40.50.10910">
    <property type="entry name" value="Amidohydrolase"/>
    <property type="match status" value="1"/>
</dbReference>
<evidence type="ECO:0000313" key="4">
    <source>
        <dbReference type="Proteomes" id="UP000077013"/>
    </source>
</evidence>
<protein>
    <recommendedName>
        <fullName evidence="2">Amidohydrolase-related domain-containing protein</fullName>
    </recommendedName>
</protein>
<keyword evidence="4" id="KW-1185">Reference proteome</keyword>
<dbReference type="STRING" id="1763537.ULVI_08390"/>
<dbReference type="SUPFAM" id="SSF51556">
    <property type="entry name" value="Metallo-dependent hydrolases"/>
    <property type="match status" value="1"/>
</dbReference>
<feature type="chain" id="PRO_5007887611" description="Amidohydrolase-related domain-containing protein" evidence="1">
    <location>
        <begin position="20"/>
        <end position="431"/>
    </location>
</feature>
<dbReference type="EMBL" id="LRXL01000037">
    <property type="protein sequence ID" value="OAB78597.1"/>
    <property type="molecule type" value="Genomic_DNA"/>
</dbReference>
<dbReference type="PANTHER" id="PTHR43135">
    <property type="entry name" value="ALPHA-D-RIBOSE 1-METHYLPHOSPHONATE 5-TRIPHOSPHATE DIPHOSPHATASE"/>
    <property type="match status" value="1"/>
</dbReference>
<dbReference type="Gene3D" id="3.30.110.90">
    <property type="entry name" value="Amidohydrolase"/>
    <property type="match status" value="1"/>
</dbReference>
<feature type="signal peptide" evidence="1">
    <location>
        <begin position="1"/>
        <end position="19"/>
    </location>
</feature>
<dbReference type="PANTHER" id="PTHR43135:SF3">
    <property type="entry name" value="ALPHA-D-RIBOSE 1-METHYLPHOSPHONATE 5-TRIPHOSPHATE DIPHOSPHATASE"/>
    <property type="match status" value="1"/>
</dbReference>